<evidence type="ECO:0000256" key="1">
    <source>
        <dbReference type="ARBA" id="ARBA00004651"/>
    </source>
</evidence>
<evidence type="ECO:0000256" key="6">
    <source>
        <dbReference type="ARBA" id="ARBA00022989"/>
    </source>
</evidence>
<evidence type="ECO:0000256" key="8">
    <source>
        <dbReference type="SAM" id="MobiDB-lite"/>
    </source>
</evidence>
<evidence type="ECO:0000256" key="5">
    <source>
        <dbReference type="ARBA" id="ARBA00022692"/>
    </source>
</evidence>
<evidence type="ECO:0000313" key="11">
    <source>
        <dbReference type="EMBL" id="MBM7804007.1"/>
    </source>
</evidence>
<keyword evidence="6 9" id="KW-1133">Transmembrane helix</keyword>
<dbReference type="InterPro" id="IPR038523">
    <property type="entry name" value="AmiSUreI_transpt_sf"/>
</dbReference>
<keyword evidence="3" id="KW-0813">Transport</keyword>
<comment type="caution">
    <text evidence="10">The sequence shown here is derived from an EMBL/GenBank/DDBJ whole genome shotgun (WGS) entry which is preliminary data.</text>
</comment>
<feature type="transmembrane region" description="Helical" evidence="9">
    <location>
        <begin position="68"/>
        <end position="87"/>
    </location>
</feature>
<evidence type="ECO:0000256" key="7">
    <source>
        <dbReference type="ARBA" id="ARBA00023136"/>
    </source>
</evidence>
<name>A0A8H9G8Z5_9MICO</name>
<reference evidence="10" key="2">
    <citation type="submission" date="2020-09" db="EMBL/GenBank/DDBJ databases">
        <authorList>
            <person name="Sun Q."/>
            <person name="Ohkuma M."/>
        </authorList>
    </citation>
    <scope>NUCLEOTIDE SEQUENCE</scope>
    <source>
        <strain evidence="10">JCM 1480</strain>
    </source>
</reference>
<feature type="transmembrane region" description="Helical" evidence="9">
    <location>
        <begin position="37"/>
        <end position="56"/>
    </location>
</feature>
<sequence length="111" mass="11494">MTNATVDPVLAVLWSTWAGLWSLFFVLLALGRPIGRYTAWALVLASQTTTTVPALLGLAGRWPSGTGWTVGALLVAALVFVGAAVLARRPRQQEPASATPAVVTPAPTATA</sequence>
<evidence type="ECO:0000256" key="2">
    <source>
        <dbReference type="ARBA" id="ARBA00010068"/>
    </source>
</evidence>
<keyword evidence="4" id="KW-1003">Cell membrane</keyword>
<keyword evidence="7 9" id="KW-0472">Membrane</keyword>
<evidence type="ECO:0000256" key="3">
    <source>
        <dbReference type="ARBA" id="ARBA00022448"/>
    </source>
</evidence>
<feature type="compositionally biased region" description="Low complexity" evidence="8">
    <location>
        <begin position="95"/>
        <end position="111"/>
    </location>
</feature>
<reference evidence="11 13" key="3">
    <citation type="submission" date="2021-01" db="EMBL/GenBank/DDBJ databases">
        <title>Sequencing the genomes of 1000 actinobacteria strains.</title>
        <authorList>
            <person name="Klenk H.-P."/>
        </authorList>
    </citation>
    <scope>NUCLEOTIDE SEQUENCE [LARGE SCALE GENOMIC DNA]</scope>
    <source>
        <strain evidence="11 13">DSM 20542</strain>
    </source>
</reference>
<dbReference type="EMBL" id="JAFBCG010000001">
    <property type="protein sequence ID" value="MBM7804007.1"/>
    <property type="molecule type" value="Genomic_DNA"/>
</dbReference>
<dbReference type="Proteomes" id="UP000648535">
    <property type="component" value="Unassembled WGS sequence"/>
</dbReference>
<evidence type="ECO:0000313" key="12">
    <source>
        <dbReference type="Proteomes" id="UP000648535"/>
    </source>
</evidence>
<protein>
    <submittedName>
        <fullName evidence="10">Uncharacterized protein</fullName>
    </submittedName>
</protein>
<organism evidence="10 12">
    <name type="scientific">Curtobacterium luteum</name>
    <dbReference type="NCBI Taxonomy" id="33881"/>
    <lineage>
        <taxon>Bacteria</taxon>
        <taxon>Bacillati</taxon>
        <taxon>Actinomycetota</taxon>
        <taxon>Actinomycetes</taxon>
        <taxon>Micrococcales</taxon>
        <taxon>Microbacteriaceae</taxon>
        <taxon>Curtobacterium</taxon>
    </lineage>
</organism>
<dbReference type="Proteomes" id="UP000746584">
    <property type="component" value="Unassembled WGS sequence"/>
</dbReference>
<comment type="similarity">
    <text evidence="2">Belongs to the AmiS/UreI family.</text>
</comment>
<gene>
    <name evidence="10" type="ORF">GCM10009769_13930</name>
    <name evidence="11" type="ORF">JOE58_003258</name>
</gene>
<feature type="transmembrane region" description="Helical" evidence="9">
    <location>
        <begin position="12"/>
        <end position="30"/>
    </location>
</feature>
<proteinExistence type="inferred from homology"/>
<dbReference type="Gene3D" id="1.25.40.600">
    <property type="match status" value="1"/>
</dbReference>
<evidence type="ECO:0000256" key="4">
    <source>
        <dbReference type="ARBA" id="ARBA00022475"/>
    </source>
</evidence>
<dbReference type="EMBL" id="BMOI01000005">
    <property type="protein sequence ID" value="GGK96991.1"/>
    <property type="molecule type" value="Genomic_DNA"/>
</dbReference>
<feature type="region of interest" description="Disordered" evidence="8">
    <location>
        <begin position="89"/>
        <end position="111"/>
    </location>
</feature>
<evidence type="ECO:0000256" key="9">
    <source>
        <dbReference type="SAM" id="Phobius"/>
    </source>
</evidence>
<evidence type="ECO:0000313" key="13">
    <source>
        <dbReference type="Proteomes" id="UP000746584"/>
    </source>
</evidence>
<keyword evidence="13" id="KW-1185">Reference proteome</keyword>
<dbReference type="AlphaFoldDB" id="A0A8H9G8Z5"/>
<accession>A0A8H9G8Z5</accession>
<keyword evidence="5 9" id="KW-0812">Transmembrane</keyword>
<dbReference type="Pfam" id="PF02293">
    <property type="entry name" value="AmiS_UreI"/>
    <property type="match status" value="1"/>
</dbReference>
<evidence type="ECO:0000313" key="10">
    <source>
        <dbReference type="EMBL" id="GGK96991.1"/>
    </source>
</evidence>
<dbReference type="GO" id="GO:0005886">
    <property type="term" value="C:plasma membrane"/>
    <property type="evidence" value="ECO:0007669"/>
    <property type="project" value="UniProtKB-SubCell"/>
</dbReference>
<reference evidence="10" key="1">
    <citation type="journal article" date="2014" name="Int. J. Syst. Evol. Microbiol.">
        <title>Complete genome sequence of Corynebacterium casei LMG S-19264T (=DSM 44701T), isolated from a smear-ripened cheese.</title>
        <authorList>
            <consortium name="US DOE Joint Genome Institute (JGI-PGF)"/>
            <person name="Walter F."/>
            <person name="Albersmeier A."/>
            <person name="Kalinowski J."/>
            <person name="Ruckert C."/>
        </authorList>
    </citation>
    <scope>NUCLEOTIDE SEQUENCE</scope>
    <source>
        <strain evidence="10">JCM 1480</strain>
    </source>
</reference>
<comment type="subcellular location">
    <subcellularLocation>
        <location evidence="1">Cell membrane</location>
        <topology evidence="1">Multi-pass membrane protein</topology>
    </subcellularLocation>
</comment>
<dbReference type="InterPro" id="IPR003211">
    <property type="entry name" value="AmiSUreI_transpt"/>
</dbReference>